<accession>A0A7S7AWN0</accession>
<dbReference type="PANTHER" id="PTHR35089">
    <property type="entry name" value="CHAPERONE PROTEIN SKP"/>
    <property type="match status" value="1"/>
</dbReference>
<evidence type="ECO:0000256" key="1">
    <source>
        <dbReference type="ARBA" id="ARBA00009091"/>
    </source>
</evidence>
<gene>
    <name evidence="4" type="ORF">IFE08_03465</name>
</gene>
<keyword evidence="2" id="KW-0732">Signal</keyword>
<dbReference type="GO" id="GO:0005829">
    <property type="term" value="C:cytosol"/>
    <property type="evidence" value="ECO:0007669"/>
    <property type="project" value="TreeGrafter"/>
</dbReference>
<dbReference type="GeneID" id="301089051"/>
<comment type="similarity">
    <text evidence="1">Belongs to the Skp family.</text>
</comment>
<feature type="coiled-coil region" evidence="3">
    <location>
        <begin position="46"/>
        <end position="73"/>
    </location>
</feature>
<evidence type="ECO:0000313" key="4">
    <source>
        <dbReference type="EMBL" id="QOW61460.1"/>
    </source>
</evidence>
<dbReference type="SUPFAM" id="SSF111384">
    <property type="entry name" value="OmpH-like"/>
    <property type="match status" value="1"/>
</dbReference>
<dbReference type="Gene3D" id="3.30.910.20">
    <property type="entry name" value="Skp domain"/>
    <property type="match status" value="1"/>
</dbReference>
<dbReference type="InterPro" id="IPR024930">
    <property type="entry name" value="Skp_dom_sf"/>
</dbReference>
<dbReference type="Proteomes" id="UP000593915">
    <property type="component" value="Chromosome"/>
</dbReference>
<dbReference type="AlphaFoldDB" id="A0A7S7AWN0"/>
<name>A0A7S7AWN0_9SPIR</name>
<dbReference type="RefSeq" id="WP_020964141.1">
    <property type="nucleotide sequence ID" value="NZ_CP045670.1"/>
</dbReference>
<evidence type="ECO:0000256" key="3">
    <source>
        <dbReference type="SAM" id="Coils"/>
    </source>
</evidence>
<dbReference type="InterPro" id="IPR005632">
    <property type="entry name" value="Chaperone_Skp"/>
</dbReference>
<keyword evidence="3" id="KW-0175">Coiled coil</keyword>
<protein>
    <submittedName>
        <fullName evidence="4">OmpH family outer membrane protein</fullName>
    </submittedName>
</protein>
<sequence length="172" mass="19874">MNKKVISGILLLFIFICAGFAQQITRFAVVDTSAIFDTFRRDSKSARDYKEKQEKYTAKTKELSDEIVKLRQKKVDAVAANKESVAQKYEEQIKSKVAFLQEYVKACNDELEMLKRDLINDDEFYSSLYEAIKRVAETEGYTMVLTLQQSIGIIWYSPTVDITDKVIQELKK</sequence>
<reference evidence="4 5" key="1">
    <citation type="submission" date="2020-09" db="EMBL/GenBank/DDBJ databases">
        <title>Characterization of Treponema spp. from bovine digital dermatitis in Korea.</title>
        <authorList>
            <person name="Espiritu H.M."/>
            <person name="Cho Y.I."/>
            <person name="Mamuad L."/>
        </authorList>
    </citation>
    <scope>NUCLEOTIDE SEQUENCE [LARGE SCALE GENOMIC DNA]</scope>
    <source>
        <strain evidence="4 5">KS1</strain>
    </source>
</reference>
<dbReference type="GO" id="GO:0050821">
    <property type="term" value="P:protein stabilization"/>
    <property type="evidence" value="ECO:0007669"/>
    <property type="project" value="TreeGrafter"/>
</dbReference>
<dbReference type="Pfam" id="PF03938">
    <property type="entry name" value="OmpH"/>
    <property type="match status" value="1"/>
</dbReference>
<organism evidence="4 5">
    <name type="scientific">Treponema pedis</name>
    <dbReference type="NCBI Taxonomy" id="409322"/>
    <lineage>
        <taxon>Bacteria</taxon>
        <taxon>Pseudomonadati</taxon>
        <taxon>Spirochaetota</taxon>
        <taxon>Spirochaetia</taxon>
        <taxon>Spirochaetales</taxon>
        <taxon>Treponemataceae</taxon>
        <taxon>Treponema</taxon>
    </lineage>
</organism>
<evidence type="ECO:0000256" key="2">
    <source>
        <dbReference type="ARBA" id="ARBA00022729"/>
    </source>
</evidence>
<proteinExistence type="inferred from homology"/>
<dbReference type="SMART" id="SM00935">
    <property type="entry name" value="OmpH"/>
    <property type="match status" value="1"/>
</dbReference>
<dbReference type="GO" id="GO:0051082">
    <property type="term" value="F:unfolded protein binding"/>
    <property type="evidence" value="ECO:0007669"/>
    <property type="project" value="InterPro"/>
</dbReference>
<dbReference type="EMBL" id="CP061839">
    <property type="protein sequence ID" value="QOW61460.1"/>
    <property type="molecule type" value="Genomic_DNA"/>
</dbReference>
<evidence type="ECO:0000313" key="5">
    <source>
        <dbReference type="Proteomes" id="UP000593915"/>
    </source>
</evidence>
<dbReference type="PANTHER" id="PTHR35089:SF1">
    <property type="entry name" value="CHAPERONE PROTEIN SKP"/>
    <property type="match status" value="1"/>
</dbReference>